<protein>
    <recommendedName>
        <fullName evidence="1">Rhodanese domain-containing protein</fullName>
    </recommendedName>
</protein>
<dbReference type="SMART" id="SM00450">
    <property type="entry name" value="RHOD"/>
    <property type="match status" value="1"/>
</dbReference>
<dbReference type="PANTHER" id="PTHR44086:SF10">
    <property type="entry name" value="THIOSULFATE SULFURTRANSFERASE_RHODANESE-LIKE DOMAIN-CONTAINING PROTEIN 3"/>
    <property type="match status" value="1"/>
</dbReference>
<comment type="caution">
    <text evidence="2">The sequence shown here is derived from an EMBL/GenBank/DDBJ whole genome shotgun (WGS) entry which is preliminary data.</text>
</comment>
<dbReference type="OrthoDB" id="598065at2"/>
<dbReference type="Proteomes" id="UP000216446">
    <property type="component" value="Unassembled WGS sequence"/>
</dbReference>
<dbReference type="InParanoid" id="A0A259TXP0"/>
<dbReference type="PROSITE" id="PS50206">
    <property type="entry name" value="RHODANESE_3"/>
    <property type="match status" value="1"/>
</dbReference>
<dbReference type="EMBL" id="MQWB01000001">
    <property type="protein sequence ID" value="OZC02387.1"/>
    <property type="molecule type" value="Genomic_DNA"/>
</dbReference>
<name>A0A259TXP0_9BACT</name>
<evidence type="ECO:0000259" key="1">
    <source>
        <dbReference type="PROSITE" id="PS50206"/>
    </source>
</evidence>
<dbReference type="InterPro" id="IPR001763">
    <property type="entry name" value="Rhodanese-like_dom"/>
</dbReference>
<sequence length="181" mass="19306">MTRRRLLIGLVLVASGVTALLLWRGRSLTLDAVEATVRNQFPGVATVTTEQLAQALADSSTAPLLLDAREPDEYAVSHIPGALRIDPDARGEALTGAVAAIPEGRDVVVYCSVGYRSAQLIQRLREAGAGRVSNLEGSIFRWANEGRPLAGAQGEAGLVHPYSETWGRLLDPERRAPLADG</sequence>
<dbReference type="InterPro" id="IPR036873">
    <property type="entry name" value="Rhodanese-like_dom_sf"/>
</dbReference>
<evidence type="ECO:0000313" key="3">
    <source>
        <dbReference type="Proteomes" id="UP000216446"/>
    </source>
</evidence>
<organism evidence="2 3">
    <name type="scientific">Rubricoccus marinus</name>
    <dbReference type="NCBI Taxonomy" id="716817"/>
    <lineage>
        <taxon>Bacteria</taxon>
        <taxon>Pseudomonadati</taxon>
        <taxon>Rhodothermota</taxon>
        <taxon>Rhodothermia</taxon>
        <taxon>Rhodothermales</taxon>
        <taxon>Rubricoccaceae</taxon>
        <taxon>Rubricoccus</taxon>
    </lineage>
</organism>
<dbReference type="SUPFAM" id="SSF52821">
    <property type="entry name" value="Rhodanese/Cell cycle control phosphatase"/>
    <property type="match status" value="1"/>
</dbReference>
<keyword evidence="3" id="KW-1185">Reference proteome</keyword>
<feature type="domain" description="Rhodanese" evidence="1">
    <location>
        <begin position="59"/>
        <end position="151"/>
    </location>
</feature>
<dbReference type="Gene3D" id="3.40.250.10">
    <property type="entry name" value="Rhodanese-like domain"/>
    <property type="match status" value="1"/>
</dbReference>
<gene>
    <name evidence="2" type="ORF">BSZ36_04980</name>
</gene>
<dbReference type="AlphaFoldDB" id="A0A259TXP0"/>
<dbReference type="InterPro" id="IPR001307">
    <property type="entry name" value="Thiosulphate_STrfase_CS"/>
</dbReference>
<dbReference type="PANTHER" id="PTHR44086">
    <property type="entry name" value="THIOSULFATE SULFURTRANSFERASE RDL2, MITOCHONDRIAL-RELATED"/>
    <property type="match status" value="1"/>
</dbReference>
<dbReference type="PROSITE" id="PS00380">
    <property type="entry name" value="RHODANESE_1"/>
    <property type="match status" value="1"/>
</dbReference>
<dbReference type="Pfam" id="PF00581">
    <property type="entry name" value="Rhodanese"/>
    <property type="match status" value="1"/>
</dbReference>
<evidence type="ECO:0000313" key="2">
    <source>
        <dbReference type="EMBL" id="OZC02387.1"/>
    </source>
</evidence>
<dbReference type="RefSeq" id="WP_094546590.1">
    <property type="nucleotide sequence ID" value="NZ_MQWB01000001.1"/>
</dbReference>
<accession>A0A259TXP0</accession>
<dbReference type="GO" id="GO:0004792">
    <property type="term" value="F:thiosulfate-cyanide sulfurtransferase activity"/>
    <property type="evidence" value="ECO:0007669"/>
    <property type="project" value="InterPro"/>
</dbReference>
<reference evidence="2 3" key="1">
    <citation type="submission" date="2016-11" db="EMBL/GenBank/DDBJ databases">
        <title>Study of marine rhodopsin-containing bacteria.</title>
        <authorList>
            <person name="Yoshizawa S."/>
            <person name="Kumagai Y."/>
            <person name="Kogure K."/>
        </authorList>
    </citation>
    <scope>NUCLEOTIDE SEQUENCE [LARGE SCALE GENOMIC DNA]</scope>
    <source>
        <strain evidence="2 3">SG-29</strain>
    </source>
</reference>
<proteinExistence type="predicted"/>
<dbReference type="CDD" id="cd00158">
    <property type="entry name" value="RHOD"/>
    <property type="match status" value="1"/>
</dbReference>